<dbReference type="Gene3D" id="1.10.10.160">
    <property type="match status" value="1"/>
</dbReference>
<dbReference type="GO" id="GO:0005524">
    <property type="term" value="F:ATP binding"/>
    <property type="evidence" value="ECO:0007669"/>
    <property type="project" value="UniProtKB-UniRule"/>
</dbReference>
<comment type="similarity">
    <text evidence="1">Belongs to the helicase family. UvrD subfamily.</text>
</comment>
<evidence type="ECO:0000256" key="11">
    <source>
        <dbReference type="PROSITE-ProRule" id="PRU00560"/>
    </source>
</evidence>
<dbReference type="InterPro" id="IPR013986">
    <property type="entry name" value="DExx_box_DNA_helicase_dom_sf"/>
</dbReference>
<comment type="catalytic activity">
    <reaction evidence="8">
        <text>Couples ATP hydrolysis with the unwinding of duplex DNA by translocating in the 3'-5' direction.</text>
        <dbReference type="EC" id="5.6.2.4"/>
    </reaction>
</comment>
<dbReference type="SUPFAM" id="SSF52540">
    <property type="entry name" value="P-loop containing nucleoside triphosphate hydrolases"/>
    <property type="match status" value="1"/>
</dbReference>
<dbReference type="InterPro" id="IPR014016">
    <property type="entry name" value="UvrD-like_ATP-bd"/>
</dbReference>
<dbReference type="GO" id="GO:0003677">
    <property type="term" value="F:DNA binding"/>
    <property type="evidence" value="ECO:0007669"/>
    <property type="project" value="UniProtKB-KW"/>
</dbReference>
<feature type="region of interest" description="Disordered" evidence="12">
    <location>
        <begin position="1"/>
        <end position="21"/>
    </location>
</feature>
<keyword evidence="3 11" id="KW-0378">Hydrolase</keyword>
<dbReference type="AlphaFoldDB" id="A0AA35TKJ7"/>
<evidence type="ECO:0000259" key="14">
    <source>
        <dbReference type="PROSITE" id="PS51217"/>
    </source>
</evidence>
<evidence type="ECO:0000256" key="2">
    <source>
        <dbReference type="ARBA" id="ARBA00022741"/>
    </source>
</evidence>
<dbReference type="PROSITE" id="PS51198">
    <property type="entry name" value="UVRD_HELICASE_ATP_BIND"/>
    <property type="match status" value="1"/>
</dbReference>
<evidence type="ECO:0000256" key="7">
    <source>
        <dbReference type="ARBA" id="ARBA00023235"/>
    </source>
</evidence>
<dbReference type="GO" id="GO:0016787">
    <property type="term" value="F:hydrolase activity"/>
    <property type="evidence" value="ECO:0007669"/>
    <property type="project" value="UniProtKB-UniRule"/>
</dbReference>
<keyword evidence="16" id="KW-1185">Reference proteome</keyword>
<dbReference type="PROSITE" id="PS51217">
    <property type="entry name" value="UVRD_HELICASE_CTER"/>
    <property type="match status" value="1"/>
</dbReference>
<feature type="domain" description="UvrD-like helicase C-terminal" evidence="14">
    <location>
        <begin position="285"/>
        <end position="539"/>
    </location>
</feature>
<proteinExistence type="inferred from homology"/>
<organism evidence="15 16">
    <name type="scientific">Geodia barretti</name>
    <name type="common">Barrett's horny sponge</name>
    <dbReference type="NCBI Taxonomy" id="519541"/>
    <lineage>
        <taxon>Eukaryota</taxon>
        <taxon>Metazoa</taxon>
        <taxon>Porifera</taxon>
        <taxon>Demospongiae</taxon>
        <taxon>Heteroscleromorpha</taxon>
        <taxon>Tetractinellida</taxon>
        <taxon>Astrophorina</taxon>
        <taxon>Geodiidae</taxon>
        <taxon>Geodia</taxon>
    </lineage>
</organism>
<keyword evidence="5 11" id="KW-0067">ATP-binding</keyword>
<dbReference type="Gene3D" id="3.40.50.300">
    <property type="entry name" value="P-loop containing nucleotide triphosphate hydrolases"/>
    <property type="match status" value="2"/>
</dbReference>
<dbReference type="Gene3D" id="1.10.486.10">
    <property type="entry name" value="PCRA, domain 4"/>
    <property type="match status" value="1"/>
</dbReference>
<evidence type="ECO:0000256" key="8">
    <source>
        <dbReference type="ARBA" id="ARBA00034617"/>
    </source>
</evidence>
<dbReference type="InterPro" id="IPR014017">
    <property type="entry name" value="DNA_helicase_UvrD-like_C"/>
</dbReference>
<feature type="binding site" evidence="11">
    <location>
        <begin position="26"/>
        <end position="33"/>
    </location>
    <ligand>
        <name>ATP</name>
        <dbReference type="ChEBI" id="CHEBI:30616"/>
    </ligand>
</feature>
<feature type="region of interest" description="Disordered" evidence="12">
    <location>
        <begin position="617"/>
        <end position="651"/>
    </location>
</feature>
<gene>
    <name evidence="15" type="ORF">GBAR_LOCUS26793</name>
</gene>
<dbReference type="GO" id="GO:0033202">
    <property type="term" value="C:DNA helicase complex"/>
    <property type="evidence" value="ECO:0007669"/>
    <property type="project" value="TreeGrafter"/>
</dbReference>
<dbReference type="InterPro" id="IPR000212">
    <property type="entry name" value="DNA_helicase_UvrD/REP"/>
</dbReference>
<dbReference type="InterPro" id="IPR027417">
    <property type="entry name" value="P-loop_NTPase"/>
</dbReference>
<keyword evidence="4 11" id="KW-0347">Helicase</keyword>
<keyword evidence="6" id="KW-0238">DNA-binding</keyword>
<evidence type="ECO:0000256" key="3">
    <source>
        <dbReference type="ARBA" id="ARBA00022801"/>
    </source>
</evidence>
<evidence type="ECO:0000256" key="12">
    <source>
        <dbReference type="SAM" id="MobiDB-lite"/>
    </source>
</evidence>
<dbReference type="GO" id="GO:0005829">
    <property type="term" value="C:cytosol"/>
    <property type="evidence" value="ECO:0007669"/>
    <property type="project" value="TreeGrafter"/>
</dbReference>
<dbReference type="FunFam" id="1.10.486.10:FF:000003">
    <property type="entry name" value="ATP-dependent DNA helicase"/>
    <property type="match status" value="1"/>
</dbReference>
<dbReference type="EC" id="5.6.2.4" evidence="9"/>
<evidence type="ECO:0000256" key="1">
    <source>
        <dbReference type="ARBA" id="ARBA00009922"/>
    </source>
</evidence>
<dbReference type="Pfam" id="PF13361">
    <property type="entry name" value="UvrD_C"/>
    <property type="match status" value="1"/>
</dbReference>
<dbReference type="CDD" id="cd17932">
    <property type="entry name" value="DEXQc_UvrD"/>
    <property type="match status" value="1"/>
</dbReference>
<dbReference type="PANTHER" id="PTHR11070">
    <property type="entry name" value="UVRD / RECB / PCRA DNA HELICASE FAMILY MEMBER"/>
    <property type="match status" value="1"/>
</dbReference>
<dbReference type="EMBL" id="CASHTH010003738">
    <property type="protein sequence ID" value="CAI8048606.1"/>
    <property type="molecule type" value="Genomic_DNA"/>
</dbReference>
<evidence type="ECO:0000256" key="5">
    <source>
        <dbReference type="ARBA" id="ARBA00022840"/>
    </source>
</evidence>
<feature type="compositionally biased region" description="Basic and acidic residues" evidence="12">
    <location>
        <begin position="1"/>
        <end position="11"/>
    </location>
</feature>
<evidence type="ECO:0000256" key="6">
    <source>
        <dbReference type="ARBA" id="ARBA00023125"/>
    </source>
</evidence>
<accession>A0AA35TKJ7</accession>
<evidence type="ECO:0000256" key="4">
    <source>
        <dbReference type="ARBA" id="ARBA00022806"/>
    </source>
</evidence>
<evidence type="ECO:0000259" key="13">
    <source>
        <dbReference type="PROSITE" id="PS51198"/>
    </source>
</evidence>
<comment type="catalytic activity">
    <reaction evidence="10">
        <text>ATP + H2O = ADP + phosphate + H(+)</text>
        <dbReference type="Rhea" id="RHEA:13065"/>
        <dbReference type="ChEBI" id="CHEBI:15377"/>
        <dbReference type="ChEBI" id="CHEBI:15378"/>
        <dbReference type="ChEBI" id="CHEBI:30616"/>
        <dbReference type="ChEBI" id="CHEBI:43474"/>
        <dbReference type="ChEBI" id="CHEBI:456216"/>
        <dbReference type="EC" id="5.6.2.4"/>
    </reaction>
</comment>
<evidence type="ECO:0000313" key="15">
    <source>
        <dbReference type="EMBL" id="CAI8048606.1"/>
    </source>
</evidence>
<evidence type="ECO:0000313" key="16">
    <source>
        <dbReference type="Proteomes" id="UP001174909"/>
    </source>
</evidence>
<evidence type="ECO:0000256" key="9">
    <source>
        <dbReference type="ARBA" id="ARBA00034808"/>
    </source>
</evidence>
<keyword evidence="7" id="KW-0413">Isomerase</keyword>
<comment type="caution">
    <text evidence="15">The sequence shown here is derived from an EMBL/GenBank/DDBJ whole genome shotgun (WGS) entry which is preliminary data.</text>
</comment>
<name>A0AA35TKJ7_GEOBA</name>
<dbReference type="Pfam" id="PF00580">
    <property type="entry name" value="UvrD-helicase"/>
    <property type="match status" value="1"/>
</dbReference>
<evidence type="ECO:0000256" key="10">
    <source>
        <dbReference type="ARBA" id="ARBA00048988"/>
    </source>
</evidence>
<feature type="domain" description="UvrD-like helicase ATP-binding" evidence="13">
    <location>
        <begin position="5"/>
        <end position="284"/>
    </location>
</feature>
<dbReference type="PANTHER" id="PTHR11070:SF2">
    <property type="entry name" value="ATP-DEPENDENT DNA HELICASE SRS2"/>
    <property type="match status" value="1"/>
</dbReference>
<keyword evidence="2 11" id="KW-0547">Nucleotide-binding</keyword>
<dbReference type="Proteomes" id="UP001174909">
    <property type="component" value="Unassembled WGS sequence"/>
</dbReference>
<dbReference type="GO" id="GO:0043138">
    <property type="term" value="F:3'-5' DNA helicase activity"/>
    <property type="evidence" value="ECO:0007669"/>
    <property type="project" value="UniProtKB-EC"/>
</dbReference>
<feature type="non-terminal residue" evidence="15">
    <location>
        <position position="1"/>
    </location>
</feature>
<feature type="region of interest" description="Disordered" evidence="12">
    <location>
        <begin position="686"/>
        <end position="734"/>
    </location>
</feature>
<reference evidence="15" key="1">
    <citation type="submission" date="2023-03" db="EMBL/GenBank/DDBJ databases">
        <authorList>
            <person name="Steffen K."/>
            <person name="Cardenas P."/>
        </authorList>
    </citation>
    <scope>NUCLEOTIDE SEQUENCE</scope>
</reference>
<sequence>QTRYLKAERQPARRRHRDDGPLLIIAGPGSGKTRVITHRIAYLVRVVGISPYRIAAVTFTNKAAREMRQRLVPLLGQAAEQLTTTTFHAFCANVLRREGEHIGLDRDFVIYDDADQMALVKRALIELELDPKRFPPRSILSGISSAKSELLGVEGLAHRSASYWDEIVVRAYERYEDLLRQCSAVDFDDLLLKTYQLFDRVPDVAQKYQERYVHFMVDEFQDTNVAQYAISRQMARHHLNICVVGDPDQSIYTWRNADIRNILSFQDDYPKAKLIALEENYRSTQTILDAARSLIASNTQRVEKDLWTRNGSGVPIVIAEGYNEEEEAQFVVREIQSLTRNQEAVLGDIAVMYRVNAQSRALEEACLRYGVPYQVVGGMKFYQRQEVKDIIAYLRLIANPDDDVSLNRVINLPTRGIGQRTLDHLARTARDAGTSQFAAIQALSGDPFTARARTSLIGFGNLIKGIADERDELDLLDIIDAVLERSGYQRWLSDQPERSEERLENIQEFRASARDYLHFGRAEALTAFLESVSLVADVDSMEDRADAIRSSRCIRRRAWSSPSSSWSAWKKDCSRTRARWTTPRNWRKSAASAMSALPAPKSVCTCCARSGVASVAAPSRAHHRVSSSTSRRNYSPRPRSPSAQAQAVSVRQSGAAVKCRYAPSARHPAQRSRRSHPVRNAFCFRLRSPGGIPTRRSGRAPRMSPASAPCVKERHPQAGVVRWQPPRIWQPETK</sequence>
<protein>
    <recommendedName>
        <fullName evidence="9">DNA 3'-5' helicase</fullName>
        <ecNumber evidence="9">5.6.2.4</ecNumber>
    </recommendedName>
</protein>
<dbReference type="GO" id="GO:0000725">
    <property type="term" value="P:recombinational repair"/>
    <property type="evidence" value="ECO:0007669"/>
    <property type="project" value="TreeGrafter"/>
</dbReference>
<feature type="compositionally biased region" description="Low complexity" evidence="12">
    <location>
        <begin position="626"/>
        <end position="642"/>
    </location>
</feature>